<sequence length="44" mass="4721">MKRVGENKVDIQAAYRRALSRAYQITVIATPLSCHGTALNSCGG</sequence>
<accession>A0A0E9S7A1</accession>
<evidence type="ECO:0000313" key="1">
    <source>
        <dbReference type="EMBL" id="JAH37284.1"/>
    </source>
</evidence>
<organism evidence="1">
    <name type="scientific">Anguilla anguilla</name>
    <name type="common">European freshwater eel</name>
    <name type="synonym">Muraena anguilla</name>
    <dbReference type="NCBI Taxonomy" id="7936"/>
    <lineage>
        <taxon>Eukaryota</taxon>
        <taxon>Metazoa</taxon>
        <taxon>Chordata</taxon>
        <taxon>Craniata</taxon>
        <taxon>Vertebrata</taxon>
        <taxon>Euteleostomi</taxon>
        <taxon>Actinopterygii</taxon>
        <taxon>Neopterygii</taxon>
        <taxon>Teleostei</taxon>
        <taxon>Anguilliformes</taxon>
        <taxon>Anguillidae</taxon>
        <taxon>Anguilla</taxon>
    </lineage>
</organism>
<proteinExistence type="predicted"/>
<reference evidence="1" key="2">
    <citation type="journal article" date="2015" name="Fish Shellfish Immunol.">
        <title>Early steps in the European eel (Anguilla anguilla)-Vibrio vulnificus interaction in the gills: Role of the RtxA13 toxin.</title>
        <authorList>
            <person name="Callol A."/>
            <person name="Pajuelo D."/>
            <person name="Ebbesson L."/>
            <person name="Teles M."/>
            <person name="MacKenzie S."/>
            <person name="Amaro C."/>
        </authorList>
    </citation>
    <scope>NUCLEOTIDE SEQUENCE</scope>
</reference>
<reference evidence="1" key="1">
    <citation type="submission" date="2014-11" db="EMBL/GenBank/DDBJ databases">
        <authorList>
            <person name="Amaro Gonzalez C."/>
        </authorList>
    </citation>
    <scope>NUCLEOTIDE SEQUENCE</scope>
</reference>
<protein>
    <submittedName>
        <fullName evidence="1">Uncharacterized protein</fullName>
    </submittedName>
</protein>
<dbReference type="AlphaFoldDB" id="A0A0E9S7A1"/>
<name>A0A0E9S7A1_ANGAN</name>
<dbReference type="EMBL" id="GBXM01071293">
    <property type="protein sequence ID" value="JAH37284.1"/>
    <property type="molecule type" value="Transcribed_RNA"/>
</dbReference>